<evidence type="ECO:0000256" key="1">
    <source>
        <dbReference type="SAM" id="Phobius"/>
    </source>
</evidence>
<gene>
    <name evidence="3" type="ORF">DWY25_11905</name>
</gene>
<evidence type="ECO:0000259" key="2">
    <source>
        <dbReference type="PROSITE" id="PS50887"/>
    </source>
</evidence>
<sequence>MKPVRTTGRKQIYFWGKIGMILLLLFMWDFPAVQAQKKRVVRIAYPIQAGLTQIDEDGKMSGYTYEYLQEIAQYTGWEYEFVIGSNRDEDLLALMDQVAEGSIDLMGGMMYSESMKERYDYSAYSYGMVETVLQVSAEDTRDIVIDSRIEQDLTVAVHENSVARKNEFLEFCEINKVNPRFVYYTDYADVRALLQNNEADAVLKTSADRVEGLRTIARFAPKPYYFIASKKDDSGLIKELNYALQSIEQSDPYFSTRLEEKYFGNLTNRLVLSDSEKAYIDKTQSVRVGYLRDYPPLEFEDQGQPAGIAVDYLRSISEKTGLAFEFVPADSTAQLDQMAAAGEVEMIAGMTYDYDSAQQRNLGMTRVYLNSQYVAVLNRYIDETDLSGKVMAISENSWFTGSEDTSLTRAYASMQDCMESVYDGKTDYTIADGYAAQYYLNQPKYNNLRLIPLTAQTHEICFGVANRGNQELLTILNKVILATSDEEAQSLIYKNTVFHHTMTLTDFIRENSLTAVTLISGVGLFIIAVLAYAGHQRSKMNREISLELKKHLQVYQLVNDMFFEFDIKTQKLMIFDPAAGQKGEAAQVRELPQQDFRCTKIKQEIARLLKMESGGKAIREITLNDPQQQPHWFRIAMQTITDESGRCVYVIGRLNNIDEQVKEKERLRLKAERDSLTHILNAETSRKQVEAELEARPQAGALILLDIDHFKEVNDTYGHWAGDQVLGQVAQLLQEVFSGEIVGRPGGDEFLVYIRQSEPENVRQRCEDLRRRIQDIRLSAAERLSISAGCAGASADSTFETLYQQADKALYQAKEKGRNQIVYAFQPATLAGEDAVQE</sequence>
<comment type="caution">
    <text evidence="3">The sequence shown here is derived from an EMBL/GenBank/DDBJ whole genome shotgun (WGS) entry which is preliminary data.</text>
</comment>
<dbReference type="PANTHER" id="PTHR45138">
    <property type="entry name" value="REGULATORY COMPONENTS OF SENSORY TRANSDUCTION SYSTEM"/>
    <property type="match status" value="1"/>
</dbReference>
<protein>
    <submittedName>
        <fullName evidence="3">Diguanylate cyclase</fullName>
    </submittedName>
</protein>
<dbReference type="NCBIfam" id="TIGR00254">
    <property type="entry name" value="GGDEF"/>
    <property type="match status" value="1"/>
</dbReference>
<dbReference type="InterPro" id="IPR000160">
    <property type="entry name" value="GGDEF_dom"/>
</dbReference>
<dbReference type="Gene3D" id="3.40.190.10">
    <property type="entry name" value="Periplasmic binding protein-like II"/>
    <property type="match status" value="4"/>
</dbReference>
<dbReference type="EMBL" id="QRUP01000015">
    <property type="protein sequence ID" value="RGR72356.1"/>
    <property type="molecule type" value="Genomic_DNA"/>
</dbReference>
<keyword evidence="1" id="KW-0472">Membrane</keyword>
<name>A0A412FW33_9FIRM</name>
<evidence type="ECO:0000313" key="3">
    <source>
        <dbReference type="EMBL" id="RGR72356.1"/>
    </source>
</evidence>
<dbReference type="CDD" id="cd01007">
    <property type="entry name" value="PBP2_BvgS_HisK_like"/>
    <property type="match status" value="1"/>
</dbReference>
<dbReference type="AlphaFoldDB" id="A0A412FW33"/>
<dbReference type="RefSeq" id="WP_117895407.1">
    <property type="nucleotide sequence ID" value="NZ_CABJCV010000015.1"/>
</dbReference>
<dbReference type="GO" id="GO:0043709">
    <property type="term" value="P:cell adhesion involved in single-species biofilm formation"/>
    <property type="evidence" value="ECO:0007669"/>
    <property type="project" value="TreeGrafter"/>
</dbReference>
<dbReference type="SUPFAM" id="SSF55073">
    <property type="entry name" value="Nucleotide cyclase"/>
    <property type="match status" value="1"/>
</dbReference>
<organism evidence="3 4">
    <name type="scientific">Holdemania filiformis</name>
    <dbReference type="NCBI Taxonomy" id="61171"/>
    <lineage>
        <taxon>Bacteria</taxon>
        <taxon>Bacillati</taxon>
        <taxon>Bacillota</taxon>
        <taxon>Erysipelotrichia</taxon>
        <taxon>Erysipelotrichales</taxon>
        <taxon>Erysipelotrichaceae</taxon>
        <taxon>Holdemania</taxon>
    </lineage>
</organism>
<feature type="transmembrane region" description="Helical" evidence="1">
    <location>
        <begin position="513"/>
        <end position="533"/>
    </location>
</feature>
<dbReference type="SMART" id="SM00062">
    <property type="entry name" value="PBPb"/>
    <property type="match status" value="2"/>
</dbReference>
<dbReference type="SUPFAM" id="SSF53850">
    <property type="entry name" value="Periplasmic binding protein-like II"/>
    <property type="match status" value="2"/>
</dbReference>
<dbReference type="GO" id="GO:0052621">
    <property type="term" value="F:diguanylate cyclase activity"/>
    <property type="evidence" value="ECO:0007669"/>
    <property type="project" value="TreeGrafter"/>
</dbReference>
<reference evidence="3 4" key="1">
    <citation type="submission" date="2018-08" db="EMBL/GenBank/DDBJ databases">
        <title>A genome reference for cultivated species of the human gut microbiota.</title>
        <authorList>
            <person name="Zou Y."/>
            <person name="Xue W."/>
            <person name="Luo G."/>
        </authorList>
    </citation>
    <scope>NUCLEOTIDE SEQUENCE [LARGE SCALE GENOMIC DNA]</scope>
    <source>
        <strain evidence="3 4">AF24-29</strain>
    </source>
</reference>
<accession>A0A412FW33</accession>
<evidence type="ECO:0000313" key="4">
    <source>
        <dbReference type="Proteomes" id="UP000284178"/>
    </source>
</evidence>
<proteinExistence type="predicted"/>
<feature type="transmembrane region" description="Helical" evidence="1">
    <location>
        <begin position="12"/>
        <end position="30"/>
    </location>
</feature>
<keyword evidence="4" id="KW-1185">Reference proteome</keyword>
<dbReference type="GO" id="GO:0005886">
    <property type="term" value="C:plasma membrane"/>
    <property type="evidence" value="ECO:0007669"/>
    <property type="project" value="TreeGrafter"/>
</dbReference>
<dbReference type="PANTHER" id="PTHR45138:SF9">
    <property type="entry name" value="DIGUANYLATE CYCLASE DGCM-RELATED"/>
    <property type="match status" value="1"/>
</dbReference>
<dbReference type="FunFam" id="3.30.70.270:FF:000001">
    <property type="entry name" value="Diguanylate cyclase domain protein"/>
    <property type="match status" value="1"/>
</dbReference>
<dbReference type="GeneID" id="83016097"/>
<dbReference type="InterPro" id="IPR029787">
    <property type="entry name" value="Nucleotide_cyclase"/>
</dbReference>
<dbReference type="Pfam" id="PF00990">
    <property type="entry name" value="GGDEF"/>
    <property type="match status" value="1"/>
</dbReference>
<dbReference type="Proteomes" id="UP000284178">
    <property type="component" value="Unassembled WGS sequence"/>
</dbReference>
<dbReference type="InterPro" id="IPR001638">
    <property type="entry name" value="Solute-binding_3/MltF_N"/>
</dbReference>
<dbReference type="PROSITE" id="PS50887">
    <property type="entry name" value="GGDEF"/>
    <property type="match status" value="1"/>
</dbReference>
<dbReference type="Pfam" id="PF00497">
    <property type="entry name" value="SBP_bac_3"/>
    <property type="match status" value="2"/>
</dbReference>
<dbReference type="InterPro" id="IPR043128">
    <property type="entry name" value="Rev_trsase/Diguanyl_cyclase"/>
</dbReference>
<dbReference type="Gene3D" id="3.30.70.270">
    <property type="match status" value="1"/>
</dbReference>
<dbReference type="SMART" id="SM00267">
    <property type="entry name" value="GGDEF"/>
    <property type="match status" value="1"/>
</dbReference>
<feature type="domain" description="GGDEF" evidence="2">
    <location>
        <begin position="698"/>
        <end position="826"/>
    </location>
</feature>
<keyword evidence="1" id="KW-0812">Transmembrane</keyword>
<keyword evidence="1" id="KW-1133">Transmembrane helix</keyword>
<dbReference type="CDD" id="cd01949">
    <property type="entry name" value="GGDEF"/>
    <property type="match status" value="1"/>
</dbReference>
<dbReference type="InterPro" id="IPR050469">
    <property type="entry name" value="Diguanylate_Cyclase"/>
</dbReference>
<dbReference type="GO" id="GO:1902201">
    <property type="term" value="P:negative regulation of bacterial-type flagellum-dependent cell motility"/>
    <property type="evidence" value="ECO:0007669"/>
    <property type="project" value="TreeGrafter"/>
</dbReference>